<dbReference type="EMBL" id="CADIKR010000005">
    <property type="protein sequence ID" value="CAB3891040.1"/>
    <property type="molecule type" value="Genomic_DNA"/>
</dbReference>
<gene>
    <name evidence="1" type="ORF">LMG3415_03960</name>
</gene>
<evidence type="ECO:0000313" key="2">
    <source>
        <dbReference type="Proteomes" id="UP000507140"/>
    </source>
</evidence>
<sequence>MENRAGAAMDLTVGAKQVHAMKAGVSESFLRTVTGAPLHFTQAPCTIVLDGEGVPRYA</sequence>
<reference evidence="1 2" key="1">
    <citation type="submission" date="2020-04" db="EMBL/GenBank/DDBJ databases">
        <authorList>
            <person name="De Canck E."/>
        </authorList>
    </citation>
    <scope>NUCLEOTIDE SEQUENCE [LARGE SCALE GENOMIC DNA]</scope>
    <source>
        <strain evidence="1 2">LMG 3415</strain>
    </source>
</reference>
<evidence type="ECO:0000313" key="1">
    <source>
        <dbReference type="EMBL" id="CAB3891040.1"/>
    </source>
</evidence>
<protein>
    <submittedName>
        <fullName evidence="1">Uncharacterized protein</fullName>
    </submittedName>
</protein>
<dbReference type="Proteomes" id="UP000507140">
    <property type="component" value="Unassembled WGS sequence"/>
</dbReference>
<accession>A0ABM8LHB9</accession>
<name>A0ABM8LHB9_9BURK</name>
<organism evidence="1 2">
    <name type="scientific">Achromobacter mucicolens</name>
    <dbReference type="NCBI Taxonomy" id="1389922"/>
    <lineage>
        <taxon>Bacteria</taxon>
        <taxon>Pseudomonadati</taxon>
        <taxon>Pseudomonadota</taxon>
        <taxon>Betaproteobacteria</taxon>
        <taxon>Burkholderiales</taxon>
        <taxon>Alcaligenaceae</taxon>
        <taxon>Achromobacter</taxon>
    </lineage>
</organism>
<keyword evidence="2" id="KW-1185">Reference proteome</keyword>
<comment type="caution">
    <text evidence="1">The sequence shown here is derived from an EMBL/GenBank/DDBJ whole genome shotgun (WGS) entry which is preliminary data.</text>
</comment>
<proteinExistence type="predicted"/>